<gene>
    <name evidence="3" type="ORF">CRU78_16240</name>
</gene>
<name>A0A6A7RWY3_9PROT</name>
<dbReference type="AlphaFoldDB" id="A0A6A7RWY3"/>
<keyword evidence="2" id="KW-0732">Signal</keyword>
<protein>
    <submittedName>
        <fullName evidence="3">Uncharacterized protein</fullName>
    </submittedName>
</protein>
<proteinExistence type="predicted"/>
<feature type="compositionally biased region" description="Basic and acidic residues" evidence="1">
    <location>
        <begin position="69"/>
        <end position="89"/>
    </location>
</feature>
<feature type="region of interest" description="Disordered" evidence="1">
    <location>
        <begin position="32"/>
        <end position="89"/>
    </location>
</feature>
<sequence>MIESRIGFWSRTGGMLVAAGLVALSGAALATEQSQQRQQGRDVNQAAKQDARSTKVDCRAENNQSNAECRQDKRDTKQDGQQEKRDVKY</sequence>
<comment type="caution">
    <text evidence="3">The sequence shown here is derived from an EMBL/GenBank/DDBJ whole genome shotgun (WGS) entry which is preliminary data.</text>
</comment>
<feature type="signal peptide" evidence="2">
    <location>
        <begin position="1"/>
        <end position="30"/>
    </location>
</feature>
<evidence type="ECO:0000256" key="1">
    <source>
        <dbReference type="SAM" id="MobiDB-lite"/>
    </source>
</evidence>
<dbReference type="EMBL" id="PDHS01000415">
    <property type="protein sequence ID" value="MQM31971.1"/>
    <property type="molecule type" value="Genomic_DNA"/>
</dbReference>
<evidence type="ECO:0000256" key="2">
    <source>
        <dbReference type="SAM" id="SignalP"/>
    </source>
</evidence>
<evidence type="ECO:0000313" key="3">
    <source>
        <dbReference type="EMBL" id="MQM31971.1"/>
    </source>
</evidence>
<accession>A0A6A7RWY3</accession>
<evidence type="ECO:0000313" key="4">
    <source>
        <dbReference type="Proteomes" id="UP000342300"/>
    </source>
</evidence>
<reference evidence="3 4" key="1">
    <citation type="submission" date="2017-09" db="EMBL/GenBank/DDBJ databases">
        <title>Metagenomic Analysis Reveals Denitrifying Candidatus Accumulibacter and Flanking Population as a Source of N2O.</title>
        <authorList>
            <person name="Gao H."/>
            <person name="Mao Y."/>
            <person name="Zhao X."/>
            <person name="Liu W.-T."/>
            <person name="Zhang T."/>
            <person name="Wells G."/>
        </authorList>
    </citation>
    <scope>NUCLEOTIDE SEQUENCE [LARGE SCALE GENOMIC DNA]</scope>
    <source>
        <strain evidence="3">CANDO_2_IC</strain>
    </source>
</reference>
<dbReference type="Proteomes" id="UP000342300">
    <property type="component" value="Unassembled WGS sequence"/>
</dbReference>
<organism evidence="3 4">
    <name type="scientific">Candidatus Accumulibacter phosphatis</name>
    <dbReference type="NCBI Taxonomy" id="327160"/>
    <lineage>
        <taxon>Bacteria</taxon>
        <taxon>Pseudomonadati</taxon>
        <taxon>Pseudomonadota</taxon>
        <taxon>Betaproteobacteria</taxon>
        <taxon>Candidatus Accumulibacter</taxon>
    </lineage>
</organism>
<feature type="chain" id="PRO_5025553750" evidence="2">
    <location>
        <begin position="31"/>
        <end position="89"/>
    </location>
</feature>
<feature type="compositionally biased region" description="Polar residues" evidence="1">
    <location>
        <begin position="32"/>
        <end position="42"/>
    </location>
</feature>
<feature type="compositionally biased region" description="Basic and acidic residues" evidence="1">
    <location>
        <begin position="49"/>
        <end position="60"/>
    </location>
</feature>